<proteinExistence type="predicted"/>
<keyword evidence="2" id="KW-1185">Reference proteome</keyword>
<organism evidence="1 2">
    <name type="scientific">Entomophthora muscae</name>
    <dbReference type="NCBI Taxonomy" id="34485"/>
    <lineage>
        <taxon>Eukaryota</taxon>
        <taxon>Fungi</taxon>
        <taxon>Fungi incertae sedis</taxon>
        <taxon>Zoopagomycota</taxon>
        <taxon>Entomophthoromycotina</taxon>
        <taxon>Entomophthoromycetes</taxon>
        <taxon>Entomophthorales</taxon>
        <taxon>Entomophthoraceae</taxon>
        <taxon>Entomophthora</taxon>
    </lineage>
</organism>
<protein>
    <submittedName>
        <fullName evidence="1">Uncharacterized protein</fullName>
    </submittedName>
</protein>
<name>A0ACC2TPC1_9FUNG</name>
<comment type="caution">
    <text evidence="1">The sequence shown here is derived from an EMBL/GenBank/DDBJ whole genome shotgun (WGS) entry which is preliminary data.</text>
</comment>
<gene>
    <name evidence="1" type="ORF">DSO57_1024587</name>
</gene>
<reference evidence="1" key="1">
    <citation type="submission" date="2022-04" db="EMBL/GenBank/DDBJ databases">
        <title>Genome of the entomopathogenic fungus Entomophthora muscae.</title>
        <authorList>
            <person name="Elya C."/>
            <person name="Lovett B.R."/>
            <person name="Lee E."/>
            <person name="Macias A.M."/>
            <person name="Hajek A.E."/>
            <person name="De Bivort B.L."/>
            <person name="Kasson M.T."/>
            <person name="De Fine Licht H.H."/>
            <person name="Stajich J.E."/>
        </authorList>
    </citation>
    <scope>NUCLEOTIDE SEQUENCE</scope>
    <source>
        <strain evidence="1">Berkeley</strain>
    </source>
</reference>
<dbReference type="EMBL" id="QTSX02002263">
    <property type="protein sequence ID" value="KAJ9076585.1"/>
    <property type="molecule type" value="Genomic_DNA"/>
</dbReference>
<evidence type="ECO:0000313" key="1">
    <source>
        <dbReference type="EMBL" id="KAJ9076585.1"/>
    </source>
</evidence>
<sequence length="112" mass="12632">MIVFKYIKQISKQLGRDWNSGAPSLQLEQQKEVQVWIEQIRKALSVLALNCQDHKLFTVEHLATFLQPSVSQFDSSTARKVVVVGKQCICLKTGTFLVPSSSHFVSWQIPTG</sequence>
<accession>A0ACC2TPC1</accession>
<dbReference type="Proteomes" id="UP001165960">
    <property type="component" value="Unassembled WGS sequence"/>
</dbReference>
<evidence type="ECO:0000313" key="2">
    <source>
        <dbReference type="Proteomes" id="UP001165960"/>
    </source>
</evidence>